<comment type="subcellular location">
    <subcellularLocation>
        <location evidence="1">Nucleus</location>
    </subcellularLocation>
</comment>
<dbReference type="PANTHER" id="PTHR13415:SF2">
    <property type="entry name" value="INTEGRATOR COMPLEX SUBUNIT 12"/>
    <property type="match status" value="1"/>
</dbReference>
<dbReference type="InterPro" id="IPR019787">
    <property type="entry name" value="Znf_PHD-finger"/>
</dbReference>
<evidence type="ECO:0000259" key="10">
    <source>
        <dbReference type="PROSITE" id="PS50016"/>
    </source>
</evidence>
<protein>
    <recommendedName>
        <fullName evidence="3">Integrator complex subunit 12</fullName>
    </recommendedName>
</protein>
<reference evidence="12" key="1">
    <citation type="submission" date="2025-08" db="UniProtKB">
        <authorList>
            <consortium name="RefSeq"/>
        </authorList>
    </citation>
    <scope>IDENTIFICATION</scope>
    <source>
        <tissue evidence="12">Testes</tissue>
    </source>
</reference>
<dbReference type="InterPro" id="IPR013083">
    <property type="entry name" value="Znf_RING/FYVE/PHD"/>
</dbReference>
<keyword evidence="11" id="KW-1185">Reference proteome</keyword>
<feature type="compositionally biased region" description="Polar residues" evidence="9">
    <location>
        <begin position="159"/>
        <end position="168"/>
    </location>
</feature>
<feature type="compositionally biased region" description="Basic and acidic residues" evidence="9">
    <location>
        <begin position="169"/>
        <end position="182"/>
    </location>
</feature>
<evidence type="ECO:0000256" key="6">
    <source>
        <dbReference type="ARBA" id="ARBA00022833"/>
    </source>
</evidence>
<dbReference type="RefSeq" id="XP_002734915.1">
    <property type="nucleotide sequence ID" value="XM_002734869.2"/>
</dbReference>
<name>A0ABM0GQ76_SACKO</name>
<keyword evidence="6" id="KW-0862">Zinc</keyword>
<keyword evidence="4" id="KW-0479">Metal-binding</keyword>
<dbReference type="SUPFAM" id="SSF57903">
    <property type="entry name" value="FYVE/PHD zinc finger"/>
    <property type="match status" value="1"/>
</dbReference>
<evidence type="ECO:0000256" key="2">
    <source>
        <dbReference type="ARBA" id="ARBA00006009"/>
    </source>
</evidence>
<dbReference type="PROSITE" id="PS50016">
    <property type="entry name" value="ZF_PHD_2"/>
    <property type="match status" value="1"/>
</dbReference>
<dbReference type="InterPro" id="IPR011011">
    <property type="entry name" value="Znf_FYVE_PHD"/>
</dbReference>
<keyword evidence="7" id="KW-0539">Nucleus</keyword>
<organism evidence="11 12">
    <name type="scientific">Saccoglossus kowalevskii</name>
    <name type="common">Acorn worm</name>
    <dbReference type="NCBI Taxonomy" id="10224"/>
    <lineage>
        <taxon>Eukaryota</taxon>
        <taxon>Metazoa</taxon>
        <taxon>Hemichordata</taxon>
        <taxon>Enteropneusta</taxon>
        <taxon>Harrimaniidae</taxon>
        <taxon>Saccoglossus</taxon>
    </lineage>
</organism>
<feature type="compositionally biased region" description="Low complexity" evidence="9">
    <location>
        <begin position="266"/>
        <end position="321"/>
    </location>
</feature>
<feature type="region of interest" description="Disordered" evidence="9">
    <location>
        <begin position="1"/>
        <end position="83"/>
    </location>
</feature>
<evidence type="ECO:0000256" key="3">
    <source>
        <dbReference type="ARBA" id="ARBA00016814"/>
    </source>
</evidence>
<proteinExistence type="inferred from homology"/>
<dbReference type="GeneID" id="100370555"/>
<evidence type="ECO:0000256" key="1">
    <source>
        <dbReference type="ARBA" id="ARBA00004123"/>
    </source>
</evidence>
<gene>
    <name evidence="12" type="primary">LOC100370555</name>
</gene>
<dbReference type="SMART" id="SM00249">
    <property type="entry name" value="PHD"/>
    <property type="match status" value="1"/>
</dbReference>
<evidence type="ECO:0000256" key="7">
    <source>
        <dbReference type="ARBA" id="ARBA00023242"/>
    </source>
</evidence>
<evidence type="ECO:0000256" key="5">
    <source>
        <dbReference type="ARBA" id="ARBA00022771"/>
    </source>
</evidence>
<feature type="compositionally biased region" description="Low complexity" evidence="9">
    <location>
        <begin position="227"/>
        <end position="251"/>
    </location>
</feature>
<dbReference type="Pfam" id="PF00628">
    <property type="entry name" value="PHD"/>
    <property type="match status" value="1"/>
</dbReference>
<dbReference type="InterPro" id="IPR019786">
    <property type="entry name" value="Zinc_finger_PHD-type_CS"/>
</dbReference>
<dbReference type="InterPro" id="IPR001965">
    <property type="entry name" value="Znf_PHD"/>
</dbReference>
<evidence type="ECO:0000256" key="8">
    <source>
        <dbReference type="PROSITE-ProRule" id="PRU00146"/>
    </source>
</evidence>
<evidence type="ECO:0000256" key="4">
    <source>
        <dbReference type="ARBA" id="ARBA00022723"/>
    </source>
</evidence>
<sequence>SSDIKPRSILKKDHSMKMSEQKKEAEKRAVEKVKQDITDLTREAKKPKLEDSAPKKKAESLFLKEFDDTSTDDSNDKQSESTDADDFAMEMGLACVLCRQLDVAPGNQLVECQECHNLYHQKCHKPAATDADVNDPRVVWYCTRCSRNIKKMASKQKTKAAQPSSSSKDSGKRTDEERKKEPSTLVPFKRSEANIVSTKSSASASLAASHQPLVGLASLAANLSGKSATTKTSTSSNSSGKTTTSSFKTTSNIVSSKNLASQMTKSSASFMQSSKSLSSGYPSSSVSKSQQSKTNPSSSASSSSSTSSASSRGVSSATSTANAMKRLQMMKKKAAKR</sequence>
<dbReference type="Gene3D" id="3.30.40.10">
    <property type="entry name" value="Zinc/RING finger domain, C3HC4 (zinc finger)"/>
    <property type="match status" value="1"/>
</dbReference>
<evidence type="ECO:0000313" key="12">
    <source>
        <dbReference type="RefSeq" id="XP_002734915.1"/>
    </source>
</evidence>
<feature type="region of interest" description="Disordered" evidence="9">
    <location>
        <begin position="227"/>
        <end position="337"/>
    </location>
</feature>
<feature type="non-terminal residue" evidence="12">
    <location>
        <position position="1"/>
    </location>
</feature>
<dbReference type="Proteomes" id="UP000694865">
    <property type="component" value="Unplaced"/>
</dbReference>
<evidence type="ECO:0000313" key="11">
    <source>
        <dbReference type="Proteomes" id="UP000694865"/>
    </source>
</evidence>
<dbReference type="PROSITE" id="PS01359">
    <property type="entry name" value="ZF_PHD_1"/>
    <property type="match status" value="1"/>
</dbReference>
<evidence type="ECO:0000256" key="9">
    <source>
        <dbReference type="SAM" id="MobiDB-lite"/>
    </source>
</evidence>
<dbReference type="InterPro" id="IPR051776">
    <property type="entry name" value="Integrator_subunit_12"/>
</dbReference>
<comment type="similarity">
    <text evidence="2">Belongs to the Integrator subunit 12 family.</text>
</comment>
<feature type="compositionally biased region" description="Basic residues" evidence="9">
    <location>
        <begin position="328"/>
        <end position="337"/>
    </location>
</feature>
<feature type="compositionally biased region" description="Basic and acidic residues" evidence="9">
    <location>
        <begin position="1"/>
        <end position="67"/>
    </location>
</feature>
<dbReference type="CDD" id="cd15501">
    <property type="entry name" value="PHD_Int12"/>
    <property type="match status" value="1"/>
</dbReference>
<feature type="domain" description="PHD-type" evidence="10">
    <location>
        <begin position="92"/>
        <end position="148"/>
    </location>
</feature>
<keyword evidence="5 8" id="KW-0863">Zinc-finger</keyword>
<dbReference type="PANTHER" id="PTHR13415">
    <property type="entry name" value="NUCLEAR FACTOR-RELATED"/>
    <property type="match status" value="1"/>
</dbReference>
<feature type="region of interest" description="Disordered" evidence="9">
    <location>
        <begin position="153"/>
        <end position="188"/>
    </location>
</feature>
<dbReference type="InterPro" id="IPR039054">
    <property type="entry name" value="Int12_PHD"/>
</dbReference>
<feature type="compositionally biased region" description="Polar residues" evidence="9">
    <location>
        <begin position="252"/>
        <end position="265"/>
    </location>
</feature>
<accession>A0ABM0GQ76</accession>